<feature type="domain" description="NADH-quinone oxidoreductase subunit D" evidence="7">
    <location>
        <begin position="315"/>
        <end position="387"/>
    </location>
</feature>
<organism evidence="8 9">
    <name type="scientific">Candidatus Micrarchaeum acidiphilum ARMAN-2</name>
    <dbReference type="NCBI Taxonomy" id="425595"/>
    <lineage>
        <taxon>Archaea</taxon>
        <taxon>Candidatus Micrarchaeota</taxon>
        <taxon>Candidatus Micrarchaeia</taxon>
        <taxon>Candidatus Micrarchaeales</taxon>
        <taxon>Candidatus Micrarchaeaceae</taxon>
        <taxon>Candidatus Micrarchaeum</taxon>
    </lineage>
</organism>
<name>C7DI97_MICA2</name>
<reference evidence="8 9" key="2">
    <citation type="journal article" date="2010" name="Proc. Natl. Acad. Sci. U.S.A.">
        <title>Enigmatic, ultrasmall, uncultivated Archaea.</title>
        <authorList>
            <person name="Baker B.J."/>
            <person name="Comolli L.R."/>
            <person name="Dick G.J."/>
            <person name="Hauser L.J."/>
            <person name="Hyatt D."/>
            <person name="Dill B.D."/>
            <person name="Land M.L."/>
            <person name="Verberkmoes N.C."/>
            <person name="Hettich R.L."/>
            <person name="Banfield J.F."/>
        </authorList>
    </citation>
    <scope>NUCLEOTIDE SEQUENCE [LARGE SCALE GENOMIC DNA]</scope>
    <source>
        <strain evidence="8">ARMAN-2</strain>
    </source>
</reference>
<feature type="region of interest" description="Disordered" evidence="6">
    <location>
        <begin position="1"/>
        <end position="22"/>
    </location>
</feature>
<dbReference type="AlphaFoldDB" id="C7DI97"/>
<evidence type="ECO:0000256" key="3">
    <source>
        <dbReference type="ARBA" id="ARBA00022967"/>
    </source>
</evidence>
<dbReference type="GO" id="GO:0048038">
    <property type="term" value="F:quinone binding"/>
    <property type="evidence" value="ECO:0007669"/>
    <property type="project" value="InterPro"/>
</dbReference>
<evidence type="ECO:0000256" key="6">
    <source>
        <dbReference type="SAM" id="MobiDB-lite"/>
    </source>
</evidence>
<evidence type="ECO:0000313" key="9">
    <source>
        <dbReference type="Proteomes" id="UP000332487"/>
    </source>
</evidence>
<dbReference type="PANTHER" id="PTHR11993:SF10">
    <property type="entry name" value="NADH DEHYDROGENASE [UBIQUINONE] IRON-SULFUR PROTEIN 2, MITOCHONDRIAL"/>
    <property type="match status" value="1"/>
</dbReference>
<dbReference type="Gene3D" id="1.10.645.10">
    <property type="entry name" value="Cytochrome-c3 Hydrogenase, chain B"/>
    <property type="match status" value="1"/>
</dbReference>
<evidence type="ECO:0000256" key="1">
    <source>
        <dbReference type="ARBA" id="ARBA00005769"/>
    </source>
</evidence>
<keyword evidence="9" id="KW-1185">Reference proteome</keyword>
<dbReference type="GO" id="GO:0051287">
    <property type="term" value="F:NAD binding"/>
    <property type="evidence" value="ECO:0007669"/>
    <property type="project" value="InterPro"/>
</dbReference>
<reference evidence="8 9" key="1">
    <citation type="journal article" date="2009" name="Genome Biol.">
        <title>Community-wide analysis of microbial genome sequence signatures.</title>
        <authorList>
            <person name="Dick G.J."/>
            <person name="Andersson A.F."/>
            <person name="Baker B.J."/>
            <person name="Simmons S.L."/>
            <person name="Thomas B.C."/>
            <person name="Yelton A.P."/>
            <person name="Banfield J.F."/>
        </authorList>
    </citation>
    <scope>NUCLEOTIDE SEQUENCE [LARGE SCALE GENOMIC DNA]</scope>
    <source>
        <strain evidence="8">ARMAN-2</strain>
    </source>
</reference>
<comment type="similarity">
    <text evidence="1 5">Belongs to the complex I 49 kDa subunit family.</text>
</comment>
<dbReference type="InterPro" id="IPR001135">
    <property type="entry name" value="NADH_Q_OxRdtase_suD"/>
</dbReference>
<dbReference type="InterPro" id="IPR029014">
    <property type="entry name" value="NiFe-Hase_large"/>
</dbReference>
<evidence type="ECO:0000256" key="4">
    <source>
        <dbReference type="ARBA" id="ARBA00023027"/>
    </source>
</evidence>
<dbReference type="Proteomes" id="UP000332487">
    <property type="component" value="Unassembled WGS sequence"/>
</dbReference>
<evidence type="ECO:0000256" key="2">
    <source>
        <dbReference type="ARBA" id="ARBA00022448"/>
    </source>
</evidence>
<feature type="domain" description="NADH-quinone oxidoreductase subunit D" evidence="7">
    <location>
        <begin position="139"/>
        <end position="302"/>
    </location>
</feature>
<proteinExistence type="inferred from homology"/>
<dbReference type="SUPFAM" id="SSF56762">
    <property type="entry name" value="HydB/Nqo4-like"/>
    <property type="match status" value="1"/>
</dbReference>
<accession>C7DI97</accession>
<dbReference type="EMBL" id="GG697241">
    <property type="protein sequence ID" value="EET89671.1"/>
    <property type="molecule type" value="Genomic_DNA"/>
</dbReference>
<evidence type="ECO:0000256" key="5">
    <source>
        <dbReference type="RuleBase" id="RU003685"/>
    </source>
</evidence>
<keyword evidence="3 5" id="KW-1278">Translocase</keyword>
<sequence>MEPAPRSGKALRGARTTQKSENMPVMRINVGPIHPSTHGVLRLLVDVDGDTIENMTCHIGFLHRGVEKLMENRMYMQSPSYTEKLDYVAPLGWDDLYVHTVELALQKEVKETAKYARVIIMEFQRIASHLFFIGALCNDIGQMFTMFMWAFRERDAVLKFLEDISGSRMFYVNMRVGGLMRPLPDDFYDRAYKLTEYIEYKVKGYKDVIDDNSIFMERTKGIGTISKKEAIDFGLSGPNLRASGVEYDVRKEYPYYAYDRLKFKVPTSNAGDGYARYKMRYEEIFESIKIIRQALDKMPRDNDVVGLPIKLIGPEAKPDIVINHHELPRGEGIIYMVPDKQKPYRIRLRSPVFISLSALEHICKGAKFADLFSIAGTLDVVMAEVDR</sequence>
<evidence type="ECO:0000313" key="8">
    <source>
        <dbReference type="EMBL" id="EET89671.1"/>
    </source>
</evidence>
<dbReference type="InterPro" id="IPR014029">
    <property type="entry name" value="NADH_UbQ_OxRdtase_49kDa_CS"/>
</dbReference>
<keyword evidence="2 5" id="KW-0813">Transport</keyword>
<dbReference type="GO" id="GO:0016651">
    <property type="term" value="F:oxidoreductase activity, acting on NAD(P)H"/>
    <property type="evidence" value="ECO:0007669"/>
    <property type="project" value="InterPro"/>
</dbReference>
<protein>
    <submittedName>
        <fullName evidence="8">NADH dehydrogenase (Quinone)</fullName>
    </submittedName>
</protein>
<keyword evidence="4 5" id="KW-0520">NAD</keyword>
<evidence type="ECO:0000259" key="7">
    <source>
        <dbReference type="Pfam" id="PF00346"/>
    </source>
</evidence>
<dbReference type="PANTHER" id="PTHR11993">
    <property type="entry name" value="NADH-UBIQUINONE OXIDOREDUCTASE 49 KDA SUBUNIT"/>
    <property type="match status" value="1"/>
</dbReference>
<dbReference type="Pfam" id="PF00346">
    <property type="entry name" value="Complex1_49kDa"/>
    <property type="match status" value="2"/>
</dbReference>
<dbReference type="PROSITE" id="PS00535">
    <property type="entry name" value="COMPLEX1_49K"/>
    <property type="match status" value="1"/>
</dbReference>
<dbReference type="InterPro" id="IPR022885">
    <property type="entry name" value="NDH1_su_D/H"/>
</dbReference>
<gene>
    <name evidence="8" type="ORF">UNLARM2_0789</name>
</gene>